<evidence type="ECO:0000313" key="10">
    <source>
        <dbReference type="EMBL" id="MFB9106528.1"/>
    </source>
</evidence>
<dbReference type="PRINTS" id="PR00507">
    <property type="entry name" value="N12N6MTFRASE"/>
</dbReference>
<feature type="domain" description="MmeI-like N-terminal" evidence="5">
    <location>
        <begin position="11"/>
        <end position="173"/>
    </location>
</feature>
<dbReference type="InterPro" id="IPR046820">
    <property type="entry name" value="MmeI_TRD"/>
</dbReference>
<dbReference type="RefSeq" id="WP_290270565.1">
    <property type="nucleotide sequence ID" value="NZ_JAUFQP010000010.1"/>
</dbReference>
<evidence type="ECO:0000259" key="5">
    <source>
        <dbReference type="Pfam" id="PF20464"/>
    </source>
</evidence>
<sequence>MALSWNEIKDRALKFSNEWAEETKERAEKDSFWNDFFNVFGISRRRVATFEEPVKKISGNQGFIDLFWKGTLLVEHKSKGKNLDKAFEQATDYFPGLKEHELPKYILVSDFDKIKLFDLDERTEHEFHVSELYKNVKLFGFIAGYQKRTFKEEDPVNIRAAELMGKLHDQLEEFGYEGHHLEVYLVRLLFILFADDTSIFEKDTFKEFLDQKTNEDGSDLGALMAQFFQVLNTPKEKRFKNLDDHLNQFPYVNGKLFEEFLPIASFNSKMRSILLEASGLDWGKISPAIFGSLFQSVMNPEERRNLGAHYTSEKNIFKLIKPLFLDELRDEFEKVKSNSKKLKEFHHKLSTLKFLDPACGSGNFLIITYRELRLLEIDILRELFKKGEQVLDVSSILWLDVDQFYGIEYDEFAAKIAEVAMWLIDHQMNMRVSEEFGQYFARLPLKKAARIINNDALEIDWNEVVSKVELSYIIGNPPFIGSNIMNKKQRSQIVKIFNKKSGGGTLDYVAGWYILAAKYIEKTQIKAAFVSTNSIVQGEQTNLLWNPLQNEFGIKIHFAHTTFKWSNEAKGKAAVYCIIVGFASFDTKDKKIFTYEDIKGEPSEISVKNINAYLVDAKDLFITKSRKPICNVPSILKGNYYAKSKGLIVEEKDLSFLIDNEPKAEKWIKKLIGASEFINNKKRFCLWLVDCPPSELRTMPMVMQRINQVKLDRLKSTDKGMQNLSPIRFRETHNPDNCLIIPVVSSENRKYIPLGFIDKNTISTNSNLIMPEAKLYHFGVLMSEMHMTWVKYTCGRLESRFRYSKDVVYNNYPWAKEVSEKNKKKVEEKAQKVLDVRAEFPDSSLADLYHQLTMPPKLIKAHLELDKAVDLCYRPQAFTNENTRIEYLFDLYNEYKGPLLNEKKTKRSK</sequence>
<name>A0ABV5H413_9FLAO</name>
<evidence type="ECO:0000256" key="4">
    <source>
        <dbReference type="ARBA" id="ARBA00047942"/>
    </source>
</evidence>
<reference evidence="10 11" key="1">
    <citation type="submission" date="2024-09" db="EMBL/GenBank/DDBJ databases">
        <authorList>
            <person name="Sun Q."/>
            <person name="Mori K."/>
        </authorList>
    </citation>
    <scope>NUCLEOTIDE SEQUENCE [LARGE SCALE GENOMIC DNA]</scope>
    <source>
        <strain evidence="10 11">CECT 8300</strain>
    </source>
</reference>
<dbReference type="PANTHER" id="PTHR33841:SF1">
    <property type="entry name" value="DNA METHYLTRANSFERASE A"/>
    <property type="match status" value="1"/>
</dbReference>
<dbReference type="InterPro" id="IPR046818">
    <property type="entry name" value="MmeI_C"/>
</dbReference>
<proteinExistence type="predicted"/>
<dbReference type="Pfam" id="PF20465">
    <property type="entry name" value="MmeI_hel"/>
    <property type="match status" value="1"/>
</dbReference>
<comment type="catalytic activity">
    <reaction evidence="4">
        <text>a 2'-deoxyadenosine in DNA + S-adenosyl-L-methionine = an N(6)-methyl-2'-deoxyadenosine in DNA + S-adenosyl-L-homocysteine + H(+)</text>
        <dbReference type="Rhea" id="RHEA:15197"/>
        <dbReference type="Rhea" id="RHEA-COMP:12418"/>
        <dbReference type="Rhea" id="RHEA-COMP:12419"/>
        <dbReference type="ChEBI" id="CHEBI:15378"/>
        <dbReference type="ChEBI" id="CHEBI:57856"/>
        <dbReference type="ChEBI" id="CHEBI:59789"/>
        <dbReference type="ChEBI" id="CHEBI:90615"/>
        <dbReference type="ChEBI" id="CHEBI:90616"/>
        <dbReference type="EC" id="2.1.1.72"/>
    </reaction>
</comment>
<evidence type="ECO:0000259" key="9">
    <source>
        <dbReference type="Pfam" id="PF20473"/>
    </source>
</evidence>
<evidence type="ECO:0000259" key="8">
    <source>
        <dbReference type="Pfam" id="PF20467"/>
    </source>
</evidence>
<feature type="domain" description="MmeI-like target recognition" evidence="7">
    <location>
        <begin position="617"/>
        <end position="815"/>
    </location>
</feature>
<dbReference type="EC" id="2.1.1.72" evidence="1"/>
<organism evidence="10 11">
    <name type="scientific">Algibacter miyuki</name>
    <dbReference type="NCBI Taxonomy" id="1306933"/>
    <lineage>
        <taxon>Bacteria</taxon>
        <taxon>Pseudomonadati</taxon>
        <taxon>Bacteroidota</taxon>
        <taxon>Flavobacteriia</taxon>
        <taxon>Flavobacteriales</taxon>
        <taxon>Flavobacteriaceae</taxon>
        <taxon>Algibacter</taxon>
    </lineage>
</organism>
<dbReference type="Proteomes" id="UP001589590">
    <property type="component" value="Unassembled WGS sequence"/>
</dbReference>
<dbReference type="InterPro" id="IPR046816">
    <property type="entry name" value="MmeI_Mtase"/>
</dbReference>
<evidence type="ECO:0000259" key="6">
    <source>
        <dbReference type="Pfam" id="PF20465"/>
    </source>
</evidence>
<dbReference type="EMBL" id="JBHMFA010000017">
    <property type="protein sequence ID" value="MFB9106528.1"/>
    <property type="molecule type" value="Genomic_DNA"/>
</dbReference>
<feature type="domain" description="MmeI-like helicase spacer" evidence="6">
    <location>
        <begin position="179"/>
        <end position="257"/>
    </location>
</feature>
<keyword evidence="11" id="KW-1185">Reference proteome</keyword>
<protein>
    <recommendedName>
        <fullName evidence="1">site-specific DNA-methyltransferase (adenine-specific)</fullName>
        <ecNumber evidence="1">2.1.1.72</ecNumber>
    </recommendedName>
</protein>
<dbReference type="InterPro" id="IPR046819">
    <property type="entry name" value="MmeI_hel"/>
</dbReference>
<feature type="domain" description="MmeI-like C-terminal" evidence="8">
    <location>
        <begin position="819"/>
        <end position="897"/>
    </location>
</feature>
<dbReference type="SUPFAM" id="SSF53335">
    <property type="entry name" value="S-adenosyl-L-methionine-dependent methyltransferases"/>
    <property type="match status" value="1"/>
</dbReference>
<dbReference type="InterPro" id="IPR050953">
    <property type="entry name" value="N4_N6_ade-DNA_methylase"/>
</dbReference>
<dbReference type="InterPro" id="IPR046817">
    <property type="entry name" value="MmeI_N"/>
</dbReference>
<keyword evidence="2 10" id="KW-0489">Methyltransferase</keyword>
<dbReference type="PANTHER" id="PTHR33841">
    <property type="entry name" value="DNA METHYLTRANSFERASE YEEA-RELATED"/>
    <property type="match status" value="1"/>
</dbReference>
<dbReference type="Pfam" id="PF20473">
    <property type="entry name" value="MmeI_Mtase"/>
    <property type="match status" value="1"/>
</dbReference>
<evidence type="ECO:0000256" key="2">
    <source>
        <dbReference type="ARBA" id="ARBA00022603"/>
    </source>
</evidence>
<evidence type="ECO:0000259" key="7">
    <source>
        <dbReference type="Pfam" id="PF20466"/>
    </source>
</evidence>
<evidence type="ECO:0000256" key="1">
    <source>
        <dbReference type="ARBA" id="ARBA00011900"/>
    </source>
</evidence>
<comment type="caution">
    <text evidence="10">The sequence shown here is derived from an EMBL/GenBank/DDBJ whole genome shotgun (WGS) entry which is preliminary data.</text>
</comment>
<accession>A0ABV5H413</accession>
<evidence type="ECO:0000313" key="11">
    <source>
        <dbReference type="Proteomes" id="UP001589590"/>
    </source>
</evidence>
<feature type="domain" description="MmeI-like DNA-methyltransferase" evidence="9">
    <location>
        <begin position="332"/>
        <end position="593"/>
    </location>
</feature>
<dbReference type="Pfam" id="PF20466">
    <property type="entry name" value="MmeI_TRD"/>
    <property type="match status" value="1"/>
</dbReference>
<gene>
    <name evidence="10" type="ORF">ACFFU1_16590</name>
</gene>
<dbReference type="InterPro" id="IPR029063">
    <property type="entry name" value="SAM-dependent_MTases_sf"/>
</dbReference>
<dbReference type="Gene3D" id="3.40.50.150">
    <property type="entry name" value="Vaccinia Virus protein VP39"/>
    <property type="match status" value="1"/>
</dbReference>
<keyword evidence="3" id="KW-0808">Transferase</keyword>
<evidence type="ECO:0000256" key="3">
    <source>
        <dbReference type="ARBA" id="ARBA00022679"/>
    </source>
</evidence>
<dbReference type="GO" id="GO:0008168">
    <property type="term" value="F:methyltransferase activity"/>
    <property type="evidence" value="ECO:0007669"/>
    <property type="project" value="UniProtKB-KW"/>
</dbReference>
<dbReference type="Pfam" id="PF20467">
    <property type="entry name" value="MmeI_C"/>
    <property type="match status" value="1"/>
</dbReference>
<dbReference type="GO" id="GO:0032259">
    <property type="term" value="P:methylation"/>
    <property type="evidence" value="ECO:0007669"/>
    <property type="project" value="UniProtKB-KW"/>
</dbReference>
<dbReference type="Pfam" id="PF20464">
    <property type="entry name" value="MmeI_N"/>
    <property type="match status" value="1"/>
</dbReference>